<keyword evidence="4 8" id="KW-1133">Transmembrane helix</keyword>
<dbReference type="PROSITE" id="PS51846">
    <property type="entry name" value="CNNM"/>
    <property type="match status" value="1"/>
</dbReference>
<reference evidence="11" key="3">
    <citation type="submission" date="2019-09" db="EMBL/GenBank/DDBJ databases">
        <authorList>
            <person name="Gao Z."/>
        </authorList>
    </citation>
    <scope>NUCLEOTIDE SEQUENCE</scope>
    <source>
        <tissue evidence="11">Leaves</tissue>
    </source>
</reference>
<keyword evidence="6 8" id="KW-0472">Membrane</keyword>
<evidence type="ECO:0000256" key="4">
    <source>
        <dbReference type="ARBA" id="ARBA00022989"/>
    </source>
</evidence>
<dbReference type="PANTHER" id="PTHR12064">
    <property type="entry name" value="METAL TRANSPORTER CNNM"/>
    <property type="match status" value="1"/>
</dbReference>
<feature type="transmembrane region" description="Helical" evidence="9">
    <location>
        <begin position="98"/>
        <end position="116"/>
    </location>
</feature>
<evidence type="ECO:0000256" key="5">
    <source>
        <dbReference type="ARBA" id="ARBA00023122"/>
    </source>
</evidence>
<dbReference type="AlphaFoldDB" id="A0A6A1UWX0"/>
<dbReference type="GO" id="GO:0030026">
    <property type="term" value="P:intracellular manganese ion homeostasis"/>
    <property type="evidence" value="ECO:0007669"/>
    <property type="project" value="TreeGrafter"/>
</dbReference>
<evidence type="ECO:0000256" key="2">
    <source>
        <dbReference type="ARBA" id="ARBA00022692"/>
    </source>
</evidence>
<organism evidence="11 13">
    <name type="scientific">Morella rubra</name>
    <name type="common">Chinese bayberry</name>
    <dbReference type="NCBI Taxonomy" id="262757"/>
    <lineage>
        <taxon>Eukaryota</taxon>
        <taxon>Viridiplantae</taxon>
        <taxon>Streptophyta</taxon>
        <taxon>Embryophyta</taxon>
        <taxon>Tracheophyta</taxon>
        <taxon>Spermatophyta</taxon>
        <taxon>Magnoliopsida</taxon>
        <taxon>eudicotyledons</taxon>
        <taxon>Gunneridae</taxon>
        <taxon>Pentapetalae</taxon>
        <taxon>rosids</taxon>
        <taxon>fabids</taxon>
        <taxon>Fagales</taxon>
        <taxon>Myricaceae</taxon>
        <taxon>Morella</taxon>
    </lineage>
</organism>
<evidence type="ECO:0000256" key="1">
    <source>
        <dbReference type="ARBA" id="ARBA00004141"/>
    </source>
</evidence>
<dbReference type="InterPro" id="IPR046342">
    <property type="entry name" value="CBS_dom_sf"/>
</dbReference>
<dbReference type="InterPro" id="IPR045095">
    <property type="entry name" value="ACDP"/>
</dbReference>
<keyword evidence="7" id="KW-0325">Glycoprotein</keyword>
<dbReference type="GO" id="GO:0016020">
    <property type="term" value="C:membrane"/>
    <property type="evidence" value="ECO:0007669"/>
    <property type="project" value="UniProtKB-SubCell"/>
</dbReference>
<keyword evidence="5" id="KW-0129">CBS domain</keyword>
<keyword evidence="13" id="KW-1185">Reference proteome</keyword>
<evidence type="ECO:0000259" key="10">
    <source>
        <dbReference type="PROSITE" id="PS51846"/>
    </source>
</evidence>
<proteinExistence type="predicted"/>
<evidence type="ECO:0000313" key="13">
    <source>
        <dbReference type="Proteomes" id="UP000516437"/>
    </source>
</evidence>
<keyword evidence="3" id="KW-0677">Repeat</keyword>
<dbReference type="OrthoDB" id="5353557at2759"/>
<evidence type="ECO:0000256" key="7">
    <source>
        <dbReference type="ARBA" id="ARBA00023180"/>
    </source>
</evidence>
<dbReference type="GO" id="GO:0010960">
    <property type="term" value="P:magnesium ion homeostasis"/>
    <property type="evidence" value="ECO:0007669"/>
    <property type="project" value="InterPro"/>
</dbReference>
<dbReference type="Proteomes" id="UP000516437">
    <property type="component" value="Chromosome 3"/>
</dbReference>
<name>A0A6A1UWX0_9ROSI</name>
<gene>
    <name evidence="12" type="ORF">CJ030_MR3G005583</name>
    <name evidence="11" type="ORF">CJ030_MR7G015257</name>
</gene>
<evidence type="ECO:0000256" key="6">
    <source>
        <dbReference type="ARBA" id="ARBA00023136"/>
    </source>
</evidence>
<evidence type="ECO:0000256" key="3">
    <source>
        <dbReference type="ARBA" id="ARBA00022737"/>
    </source>
</evidence>
<dbReference type="FunFam" id="3.10.580.10:FF:000015">
    <property type="entry name" value="DUF21 domain-containing protein"/>
    <property type="match status" value="1"/>
</dbReference>
<dbReference type="InterPro" id="IPR044751">
    <property type="entry name" value="Ion_transp-like_CBS"/>
</dbReference>
<comment type="subcellular location">
    <subcellularLocation>
        <location evidence="1">Membrane</location>
        <topology evidence="1">Multi-pass membrane protein</topology>
    </subcellularLocation>
</comment>
<dbReference type="InterPro" id="IPR002550">
    <property type="entry name" value="CNNM"/>
</dbReference>
<dbReference type="SUPFAM" id="SSF54631">
    <property type="entry name" value="CBS-domain pair"/>
    <property type="match status" value="1"/>
</dbReference>
<dbReference type="Pfam" id="PF01595">
    <property type="entry name" value="CNNM"/>
    <property type="match status" value="1"/>
</dbReference>
<dbReference type="PANTHER" id="PTHR12064:SF72">
    <property type="entry name" value="CBS DOMAIN PROTEIN"/>
    <property type="match status" value="1"/>
</dbReference>
<evidence type="ECO:0000313" key="12">
    <source>
        <dbReference type="EMBL" id="KAB1220096.1"/>
    </source>
</evidence>
<dbReference type="GO" id="GO:0005737">
    <property type="term" value="C:cytoplasm"/>
    <property type="evidence" value="ECO:0007669"/>
    <property type="project" value="TreeGrafter"/>
</dbReference>
<keyword evidence="2 8" id="KW-0812">Transmembrane</keyword>
<reference evidence="11" key="1">
    <citation type="submission" date="2018-07" db="EMBL/GenBank/DDBJ databases">
        <authorList>
            <person name="Gao Z.-S."/>
            <person name="Jia H.-M."/>
            <person name="Jia H.-J."/>
            <person name="Cai Q.-L."/>
            <person name="Wang Y."/>
            <person name="Zhao H.-B."/>
        </authorList>
    </citation>
    <scope>NUCLEOTIDE SEQUENCE</scope>
    <source>
        <tissue evidence="11">Leaves</tissue>
    </source>
</reference>
<accession>A0A6A1UWX0</accession>
<reference evidence="11 13" key="2">
    <citation type="journal article" date="2019" name="Plant Biotechnol. J.">
        <title>The red bayberry genome and genetic basis of sex determination.</title>
        <authorList>
            <person name="Jia H.M."/>
            <person name="Jia H.J."/>
            <person name="Cai Q.L."/>
            <person name="Wang Y."/>
            <person name="Zhao H.B."/>
            <person name="Yang W.F."/>
            <person name="Wang G.Y."/>
            <person name="Li Y.H."/>
            <person name="Zhan D.L."/>
            <person name="Shen Y.T."/>
            <person name="Niu Q.F."/>
            <person name="Chang L."/>
            <person name="Qiu J."/>
            <person name="Zhao L."/>
            <person name="Xie H.B."/>
            <person name="Fu W.Y."/>
            <person name="Jin J."/>
            <person name="Li X.W."/>
            <person name="Jiao Y."/>
            <person name="Zhou C.C."/>
            <person name="Tu T."/>
            <person name="Chai C.Y."/>
            <person name="Gao J.L."/>
            <person name="Fan L.J."/>
            <person name="van de Weg E."/>
            <person name="Wang J.Y."/>
            <person name="Gao Z.S."/>
        </authorList>
    </citation>
    <scope>NUCLEOTIDE SEQUENCE [LARGE SCALE GENOMIC DNA]</scope>
    <source>
        <tissue evidence="11">Leaves</tissue>
    </source>
</reference>
<sequence length="533" mass="58879">MRKDDIPCCQPTFWMFVVICSVLLLFASITSGLALGLLSFSQVDLEVLIKAGKPQAKKNAAKVKPVVKNEHLLLCTLLTGKSLALAALPIFMDSVLPPWTSILLSMALVLVLVEIIPQALCARHGLSLGAKLAAFVSLLQVVFFPISYPVSKLLDWFLGKGHSSLLRRAELKTLVDLHANEAGRGGELLHHETSIITGALDLTEKTSKDAMTPISETFSLDICSKLDMKTMGLIMSKGHSRIPIYSGYPTNIVGVLLVKNLIFCRPEEETPIKYMAIRRIPRVHENLPLYDVMNIFEKSHSHMAVVIKRKEDTKSPANGGIGNPSLFTISTNSSSYTEPAELRGLPSINEKEYLCVSTDTSSRFSTDTEYYSATMTNFMEQHENLLPQIGRREGGDGTILWELLASHPHNLDEEVIGIITMEDVMEEILQEDIVDETDEYVDVHDRIRINPLPLRRSASRSSSRSASNITWKTPEPSPFIFNALANSLPGYAATAIRPTLYASPEKTMVHSPPQVLLTADHAPSEYAKISTVE</sequence>
<evidence type="ECO:0000256" key="8">
    <source>
        <dbReference type="PROSITE-ProRule" id="PRU01193"/>
    </source>
</evidence>
<dbReference type="Gene3D" id="3.10.580.10">
    <property type="entry name" value="CBS-domain"/>
    <property type="match status" value="2"/>
</dbReference>
<dbReference type="Proteomes" id="UP000516437">
    <property type="component" value="Chromosome 7"/>
</dbReference>
<feature type="transmembrane region" description="Helical" evidence="9">
    <location>
        <begin position="128"/>
        <end position="148"/>
    </location>
</feature>
<dbReference type="EMBL" id="RXIC02000025">
    <property type="protein sequence ID" value="KAB1204909.1"/>
    <property type="molecule type" value="Genomic_DNA"/>
</dbReference>
<evidence type="ECO:0000256" key="9">
    <source>
        <dbReference type="SAM" id="Phobius"/>
    </source>
</evidence>
<feature type="transmembrane region" description="Helical" evidence="9">
    <location>
        <begin position="12"/>
        <end position="40"/>
    </location>
</feature>
<evidence type="ECO:0000313" key="11">
    <source>
        <dbReference type="EMBL" id="KAB1204909.1"/>
    </source>
</evidence>
<protein>
    <recommendedName>
        <fullName evidence="10">CNNM transmembrane domain-containing protein</fullName>
    </recommendedName>
</protein>
<feature type="domain" description="CNNM transmembrane" evidence="10">
    <location>
        <begin position="9"/>
        <end position="192"/>
    </location>
</feature>
<dbReference type="CDD" id="cd04590">
    <property type="entry name" value="CBS_pair_CorC_HlyC_assoc"/>
    <property type="match status" value="1"/>
</dbReference>
<comment type="caution">
    <text evidence="11">The sequence shown here is derived from an EMBL/GenBank/DDBJ whole genome shotgun (WGS) entry which is preliminary data.</text>
</comment>
<dbReference type="EMBL" id="RXIC02000021">
    <property type="protein sequence ID" value="KAB1220096.1"/>
    <property type="molecule type" value="Genomic_DNA"/>
</dbReference>